<accession>A0A835BUP1</accession>
<dbReference type="Proteomes" id="UP000636709">
    <property type="component" value="Unassembled WGS sequence"/>
</dbReference>
<dbReference type="PANTHER" id="PTHR33108">
    <property type="entry name" value="OS01G0745000 PROTEIN"/>
    <property type="match status" value="1"/>
</dbReference>
<feature type="compositionally biased region" description="Polar residues" evidence="1">
    <location>
        <begin position="1"/>
        <end position="16"/>
    </location>
</feature>
<dbReference type="PANTHER" id="PTHR33108:SF14">
    <property type="entry name" value="OS01G0745000 PROTEIN"/>
    <property type="match status" value="1"/>
</dbReference>
<feature type="region of interest" description="Disordered" evidence="1">
    <location>
        <begin position="1"/>
        <end position="34"/>
    </location>
</feature>
<sequence length="163" mass="17337">MPWRLTRQTETPTRWGSSEGGDTSAAVDGGGGGVTSSEVRSVGCECCGMAEECTPTYIGRVRERFEGKLVCGLCAEAVDERRAREPGLTVARAVEAHAAMCERFNSTVRLNPKLSLASSMRDIARKSGQHRRRSISGATAAATRDACGGDRLPRAASCALPYV</sequence>
<gene>
    <name evidence="2" type="ORF">HU200_026707</name>
</gene>
<dbReference type="Gramene" id="Dexi3B01G0019090.1">
    <property type="protein sequence ID" value="Dexi3B01G0019090.1:cds"/>
    <property type="gene ID" value="Dexi3B01G0019090"/>
</dbReference>
<dbReference type="EMBL" id="JACEFO010001730">
    <property type="protein sequence ID" value="KAF8715759.1"/>
    <property type="molecule type" value="Genomic_DNA"/>
</dbReference>
<evidence type="ECO:0008006" key="4">
    <source>
        <dbReference type="Google" id="ProtNLM"/>
    </source>
</evidence>
<proteinExistence type="predicted"/>
<comment type="caution">
    <text evidence="2">The sequence shown here is derived from an EMBL/GenBank/DDBJ whole genome shotgun (WGS) entry which is preliminary data.</text>
</comment>
<name>A0A835BUP1_9POAL</name>
<evidence type="ECO:0000313" key="2">
    <source>
        <dbReference type="EMBL" id="KAF8715759.1"/>
    </source>
</evidence>
<protein>
    <recommendedName>
        <fullName evidence="4">DUF1677 family protein</fullName>
    </recommendedName>
</protein>
<evidence type="ECO:0000313" key="3">
    <source>
        <dbReference type="Proteomes" id="UP000636709"/>
    </source>
</evidence>
<organism evidence="2 3">
    <name type="scientific">Digitaria exilis</name>
    <dbReference type="NCBI Taxonomy" id="1010633"/>
    <lineage>
        <taxon>Eukaryota</taxon>
        <taxon>Viridiplantae</taxon>
        <taxon>Streptophyta</taxon>
        <taxon>Embryophyta</taxon>
        <taxon>Tracheophyta</taxon>
        <taxon>Spermatophyta</taxon>
        <taxon>Magnoliopsida</taxon>
        <taxon>Liliopsida</taxon>
        <taxon>Poales</taxon>
        <taxon>Poaceae</taxon>
        <taxon>PACMAD clade</taxon>
        <taxon>Panicoideae</taxon>
        <taxon>Panicodae</taxon>
        <taxon>Paniceae</taxon>
        <taxon>Anthephorinae</taxon>
        <taxon>Digitaria</taxon>
    </lineage>
</organism>
<dbReference type="OrthoDB" id="678173at2759"/>
<evidence type="ECO:0000256" key="1">
    <source>
        <dbReference type="SAM" id="MobiDB-lite"/>
    </source>
</evidence>
<dbReference type="InterPro" id="IPR012876">
    <property type="entry name" value="DUF1677_pln"/>
</dbReference>
<keyword evidence="3" id="KW-1185">Reference proteome</keyword>
<dbReference type="Pfam" id="PF07911">
    <property type="entry name" value="DUF1677"/>
    <property type="match status" value="1"/>
</dbReference>
<dbReference type="AlphaFoldDB" id="A0A835BUP1"/>
<reference evidence="2" key="1">
    <citation type="submission" date="2020-07" db="EMBL/GenBank/DDBJ databases">
        <title>Genome sequence and genetic diversity analysis of an under-domesticated orphan crop, white fonio (Digitaria exilis).</title>
        <authorList>
            <person name="Bennetzen J.L."/>
            <person name="Chen S."/>
            <person name="Ma X."/>
            <person name="Wang X."/>
            <person name="Yssel A.E.J."/>
            <person name="Chaluvadi S.R."/>
            <person name="Johnson M."/>
            <person name="Gangashetty P."/>
            <person name="Hamidou F."/>
            <person name="Sanogo M.D."/>
            <person name="Zwaenepoel A."/>
            <person name="Wallace J."/>
            <person name="Van De Peer Y."/>
            <person name="Van Deynze A."/>
        </authorList>
    </citation>
    <scope>NUCLEOTIDE SEQUENCE</scope>
    <source>
        <tissue evidence="2">Leaves</tissue>
    </source>
</reference>